<comment type="miscellaneous">
    <text evidence="8">The a and c carboxylates of cobyrinate are activated for nucleophilic attack via formation of a phosphorylated intermediate by ATP. CbiA catalyzes first the amidation of the c-carboxylate, and then that of the a-carboxylate.</text>
</comment>
<evidence type="ECO:0000256" key="8">
    <source>
        <dbReference type="HAMAP-Rule" id="MF_00027"/>
    </source>
</evidence>
<keyword evidence="7 8" id="KW-0315">Glutamine amidotransferase</keyword>
<feature type="active site" description="Nucleophile" evidence="8">
    <location>
        <position position="358"/>
    </location>
</feature>
<keyword evidence="6 8" id="KW-0460">Magnesium</keyword>
<dbReference type="UniPathway" id="UPA00148">
    <property type="reaction ID" value="UER00231"/>
</dbReference>
<dbReference type="InterPro" id="IPR029062">
    <property type="entry name" value="Class_I_gatase-like"/>
</dbReference>
<dbReference type="AlphaFoldDB" id="T2G9N2"/>
<comment type="catalytic activity">
    <reaction evidence="8">
        <text>cob(II)yrinate + 2 L-glutamine + 2 ATP + 2 H2O = cob(II)yrinate a,c diamide + 2 L-glutamate + 2 ADP + 2 phosphate + 2 H(+)</text>
        <dbReference type="Rhea" id="RHEA:26289"/>
        <dbReference type="ChEBI" id="CHEBI:15377"/>
        <dbReference type="ChEBI" id="CHEBI:15378"/>
        <dbReference type="ChEBI" id="CHEBI:29985"/>
        <dbReference type="ChEBI" id="CHEBI:30616"/>
        <dbReference type="ChEBI" id="CHEBI:43474"/>
        <dbReference type="ChEBI" id="CHEBI:58359"/>
        <dbReference type="ChEBI" id="CHEBI:58537"/>
        <dbReference type="ChEBI" id="CHEBI:58894"/>
        <dbReference type="ChEBI" id="CHEBI:456216"/>
        <dbReference type="EC" id="6.3.5.11"/>
    </reaction>
</comment>
<comment type="pathway">
    <text evidence="8">Cofactor biosynthesis; adenosylcobalamin biosynthesis; cob(II)yrinate a,c-diamide from sirohydrochlorin (anaerobic route): step 10/10.</text>
</comment>
<feature type="region of interest" description="Disordered" evidence="9">
    <location>
        <begin position="1"/>
        <end position="27"/>
    </location>
</feature>
<dbReference type="NCBIfam" id="NF002204">
    <property type="entry name" value="PRK01077.1"/>
    <property type="match status" value="1"/>
</dbReference>
<dbReference type="Proteomes" id="UP000016587">
    <property type="component" value="Chromosome"/>
</dbReference>
<keyword evidence="2 8" id="KW-0169">Cobalamin biosynthesis</keyword>
<comment type="similarity">
    <text evidence="8">Belongs to the CobB/CbiA family.</text>
</comment>
<protein>
    <recommendedName>
        <fullName evidence="8">Cobyrinate a,c-diamide synthase</fullName>
        <ecNumber evidence="8">6.3.5.11</ecNumber>
    </recommendedName>
    <alternativeName>
        <fullName evidence="8">Cobyrinic acid a,c-diamide synthetase</fullName>
    </alternativeName>
</protein>
<feature type="domain" description="CobQ/CobB/MinD/ParA nucleotide binding" evidence="10">
    <location>
        <begin position="29"/>
        <end position="206"/>
    </location>
</feature>
<evidence type="ECO:0000256" key="1">
    <source>
        <dbReference type="ARBA" id="ARBA00001946"/>
    </source>
</evidence>
<keyword evidence="3 8" id="KW-0436">Ligase</keyword>
<evidence type="ECO:0000256" key="3">
    <source>
        <dbReference type="ARBA" id="ARBA00022598"/>
    </source>
</evidence>
<dbReference type="GO" id="GO:0009236">
    <property type="term" value="P:cobalamin biosynthetic process"/>
    <property type="evidence" value="ECO:0007669"/>
    <property type="project" value="UniProtKB-UniRule"/>
</dbReference>
<evidence type="ECO:0000256" key="7">
    <source>
        <dbReference type="ARBA" id="ARBA00022962"/>
    </source>
</evidence>
<dbReference type="Pfam" id="PF07685">
    <property type="entry name" value="GATase_3"/>
    <property type="match status" value="1"/>
</dbReference>
<evidence type="ECO:0000256" key="6">
    <source>
        <dbReference type="ARBA" id="ARBA00022842"/>
    </source>
</evidence>
<keyword evidence="5 8" id="KW-0067">ATP-binding</keyword>
<dbReference type="GO" id="GO:0005524">
    <property type="term" value="F:ATP binding"/>
    <property type="evidence" value="ECO:0007669"/>
    <property type="project" value="UniProtKB-UniRule"/>
</dbReference>
<comment type="cofactor">
    <cofactor evidence="1 8">
        <name>Mg(2+)</name>
        <dbReference type="ChEBI" id="CHEBI:18420"/>
    </cofactor>
</comment>
<gene>
    <name evidence="8" type="primary">cbiA</name>
    <name evidence="12" type="ORF">DGI_0687</name>
</gene>
<keyword evidence="4 8" id="KW-0547">Nucleotide-binding</keyword>
<comment type="function">
    <text evidence="8">Catalyzes the ATP-dependent amidation of the two carboxylate groups at positions a and c of cobyrinate, using either L-glutamine or ammonia as the nitrogen source.</text>
</comment>
<comment type="domain">
    <text evidence="8">Comprises of two domains. The C-terminal domain contains the binding site for glutamine and catalyzes the hydrolysis of this substrate to glutamate and ammonia. The N-terminal domain is anticipated to bind ATP and cobyrinate and catalyzes the ultimate synthesis of the diamide product. The ammonia produced via the glutaminase domain is probably translocated to the adjacent domain via a molecular tunnel, where it reacts with an activated intermediate.</text>
</comment>
<evidence type="ECO:0000256" key="4">
    <source>
        <dbReference type="ARBA" id="ARBA00022741"/>
    </source>
</evidence>
<reference evidence="13" key="2">
    <citation type="submission" date="2013-07" db="EMBL/GenBank/DDBJ databases">
        <authorList>
            <person name="Morais-Silva F.O."/>
            <person name="Rezende A.M."/>
            <person name="Pimentel C."/>
            <person name="Resende D.M."/>
            <person name="Santos C.I."/>
            <person name="Clemente C."/>
            <person name="de Oliveira L.M."/>
            <person name="da Silva S.M."/>
            <person name="Costa D.A."/>
            <person name="Varela-Raposo A."/>
            <person name="Horacio E.C.A."/>
            <person name="Matos M."/>
            <person name="Flores O."/>
            <person name="Ruiz J.C."/>
            <person name="Rodrigues-Pousada C."/>
        </authorList>
    </citation>
    <scope>NUCLEOTIDE SEQUENCE [LARGE SCALE GENOMIC DNA]</scope>
    <source>
        <strain evidence="13">ATCC 19364 / DSM 1382 / NCIMB 9332 / VKM B-1759</strain>
    </source>
</reference>
<dbReference type="EMBL" id="CP006585">
    <property type="protein sequence ID" value="AGW12592.1"/>
    <property type="molecule type" value="Genomic_DNA"/>
</dbReference>
<dbReference type="InterPro" id="IPR011698">
    <property type="entry name" value="GATase_3"/>
</dbReference>
<evidence type="ECO:0000313" key="12">
    <source>
        <dbReference type="EMBL" id="AGW12592.1"/>
    </source>
</evidence>
<feature type="domain" description="CobB/CobQ-like glutamine amidotransferase" evidence="11">
    <location>
        <begin position="276"/>
        <end position="466"/>
    </location>
</feature>
<sequence length="487" mass="52931">MRAQGSPEPSPPASPAPVNGPPSLPRPRLMIAGLSGGAGKTLVSLGLCRAWTRAGLTVRPFKKGPDYIDAGWLGLATGLPPTNLDPFFLSPEQLQALFQYRLQEGELAVVEGNRGLFDGHDVEGACASSRLARTLDCPVVLVIDATKMTRTIAAIIQGVQRFEEGMQLAGVICNRTAGDRHRDSLRQAIEQYTDVPIMGMLPKIKQNPIPERHMGLMSMREQEGAEAALDAIADIIERHLDLDRLRTVAQEASAWHPVPELVWPGDRGPGERPVARIGYVRDAALWFYYEENLEALRRAGAKLVPLSLLDPAPWPEIHGLYLGGGFPEALAEQLAANAPVRQRVRMLAEMGVPIFAECGGFMYLANSLRINGKDYPMAGVFPVHTELSSHPVGLGYVQAEVVAENPFLPLGTTFHGHEFHYSRCVAADGAVLTLGLRLHKGEGMLAGYDGLLYKNVMASYTHTHALALPDWAPRFVQAAMATRRLAG</sequence>
<dbReference type="EC" id="6.3.5.11" evidence="8"/>
<dbReference type="Gene3D" id="3.40.50.300">
    <property type="entry name" value="P-loop containing nucleotide triphosphate hydrolases"/>
    <property type="match status" value="2"/>
</dbReference>
<dbReference type="NCBIfam" id="TIGR00379">
    <property type="entry name" value="cobB"/>
    <property type="match status" value="1"/>
</dbReference>
<dbReference type="KEGG" id="dgg:DGI_0687"/>
<evidence type="ECO:0000259" key="11">
    <source>
        <dbReference type="Pfam" id="PF07685"/>
    </source>
</evidence>
<dbReference type="PATRIC" id="fig|1121448.10.peg.694"/>
<feature type="compositionally biased region" description="Pro residues" evidence="9">
    <location>
        <begin position="8"/>
        <end position="25"/>
    </location>
</feature>
<feature type="site" description="Increases nucleophilicity of active site Cys" evidence="8">
    <location>
        <position position="462"/>
    </location>
</feature>
<dbReference type="HOGENOM" id="CLU_022752_2_1_7"/>
<evidence type="ECO:0000256" key="5">
    <source>
        <dbReference type="ARBA" id="ARBA00022840"/>
    </source>
</evidence>
<reference evidence="12 13" key="1">
    <citation type="journal article" date="2013" name="J. Bacteriol.">
        <title>Roles of HynAB and Ech, the only two hydrogenases found in the model sulfate reducer Desulfovibrio gigas.</title>
        <authorList>
            <person name="Morais-Silva F.O."/>
            <person name="Santos C.I."/>
            <person name="Rodrigues R."/>
            <person name="Pereira I.A."/>
            <person name="Rodrigues-Pousada C."/>
        </authorList>
    </citation>
    <scope>NUCLEOTIDE SEQUENCE [LARGE SCALE GENOMIC DNA]</scope>
    <source>
        <strain evidence="13">ATCC 19364 / DSM 1382 / NCIMB 9332 / VKM B-1759</strain>
    </source>
</reference>
<evidence type="ECO:0000259" key="10">
    <source>
        <dbReference type="Pfam" id="PF01656"/>
    </source>
</evidence>
<dbReference type="InterPro" id="IPR027417">
    <property type="entry name" value="P-loop_NTPase"/>
</dbReference>
<dbReference type="InterPro" id="IPR002586">
    <property type="entry name" value="CobQ/CobB/MinD/ParA_Nub-bd_dom"/>
</dbReference>
<dbReference type="SUPFAM" id="SSF52317">
    <property type="entry name" value="Class I glutamine amidotransferase-like"/>
    <property type="match status" value="1"/>
</dbReference>
<dbReference type="Pfam" id="PF01656">
    <property type="entry name" value="CbiA"/>
    <property type="match status" value="1"/>
</dbReference>
<organism evidence="12 13">
    <name type="scientific">Megalodesulfovibrio gigas (strain ATCC 19364 / DSM 1382 / NCIMB 9332 / VKM B-1759)</name>
    <name type="common">Desulfovibrio gigas</name>
    <dbReference type="NCBI Taxonomy" id="1121448"/>
    <lineage>
        <taxon>Bacteria</taxon>
        <taxon>Pseudomonadati</taxon>
        <taxon>Thermodesulfobacteriota</taxon>
        <taxon>Desulfovibrionia</taxon>
        <taxon>Desulfovibrionales</taxon>
        <taxon>Desulfovibrionaceae</taxon>
        <taxon>Megalodesulfovibrio</taxon>
    </lineage>
</organism>
<dbReference type="eggNOG" id="COG1797">
    <property type="taxonomic scope" value="Bacteria"/>
</dbReference>
<dbReference type="Gene3D" id="3.40.50.880">
    <property type="match status" value="1"/>
</dbReference>
<proteinExistence type="inferred from homology"/>
<evidence type="ECO:0000256" key="2">
    <source>
        <dbReference type="ARBA" id="ARBA00022573"/>
    </source>
</evidence>
<name>T2G9N2_MEGG1</name>
<dbReference type="PROSITE" id="PS51274">
    <property type="entry name" value="GATASE_COBBQ"/>
    <property type="match status" value="1"/>
</dbReference>
<dbReference type="HAMAP" id="MF_00027">
    <property type="entry name" value="CobB_CbiA"/>
    <property type="match status" value="1"/>
</dbReference>
<dbReference type="InterPro" id="IPR004484">
    <property type="entry name" value="CbiA/CobB_synth"/>
</dbReference>
<evidence type="ECO:0000313" key="13">
    <source>
        <dbReference type="Proteomes" id="UP000016587"/>
    </source>
</evidence>
<accession>T2G9N2</accession>
<keyword evidence="13" id="KW-1185">Reference proteome</keyword>
<dbReference type="PANTHER" id="PTHR43873:SF1">
    <property type="entry name" value="COBYRINATE A,C-DIAMIDE SYNTHASE"/>
    <property type="match status" value="1"/>
</dbReference>
<dbReference type="GO" id="GO:0042242">
    <property type="term" value="F:cobyrinic acid a,c-diamide synthase activity"/>
    <property type="evidence" value="ECO:0007669"/>
    <property type="project" value="UniProtKB-UniRule"/>
</dbReference>
<dbReference type="STRING" id="1121448.DGI_0687"/>
<dbReference type="SUPFAM" id="SSF52540">
    <property type="entry name" value="P-loop containing nucleoside triphosphate hydrolases"/>
    <property type="match status" value="1"/>
</dbReference>
<dbReference type="PANTHER" id="PTHR43873">
    <property type="entry name" value="COBYRINATE A,C-DIAMIDE SYNTHASE"/>
    <property type="match status" value="1"/>
</dbReference>
<dbReference type="CDD" id="cd03130">
    <property type="entry name" value="GATase1_CobB"/>
    <property type="match status" value="1"/>
</dbReference>
<evidence type="ECO:0000256" key="9">
    <source>
        <dbReference type="SAM" id="MobiDB-lite"/>
    </source>
</evidence>